<proteinExistence type="predicted"/>
<keyword evidence="3" id="KW-1185">Reference proteome</keyword>
<protein>
    <submittedName>
        <fullName evidence="2">Uncharacterized protein</fullName>
    </submittedName>
</protein>
<feature type="region of interest" description="Disordered" evidence="1">
    <location>
        <begin position="179"/>
        <end position="283"/>
    </location>
</feature>
<gene>
    <name evidence="2" type="ORF">K435DRAFT_812375</name>
</gene>
<dbReference type="EMBL" id="ML180412">
    <property type="protein sequence ID" value="THU77526.1"/>
    <property type="molecule type" value="Genomic_DNA"/>
</dbReference>
<accession>A0A4S8KPA6</accession>
<feature type="non-terminal residue" evidence="2">
    <location>
        <position position="1"/>
    </location>
</feature>
<evidence type="ECO:0000313" key="3">
    <source>
        <dbReference type="Proteomes" id="UP000297245"/>
    </source>
</evidence>
<name>A0A4S8KPA6_DENBC</name>
<sequence>QNRLRRINAKGIEVYIFEKYDHVKQKGKGVLTSPLIIKTFAKAHYAKPRGLAALNEEMHLGEKPIGAVLLCVISIARALGFWRTGSFQCDPKCNPAHQFSAKNWGDTMVMQGSHQVPHLRSTKYLATLESREDKWWDEFYEKVRNVLIEEGLGGDGNQAGTSAAVDMEGTHTRVPVVFLSDSSDEEQDQLEVGSMDRTSQATSRDVEEEESEGNGNMEGEGGSSAEEGEEHTDSESGGKSDGDSKNDGNGPGDIGIDLKWDRCSSGISDLGVDEMDLDDTSDT</sequence>
<evidence type="ECO:0000256" key="1">
    <source>
        <dbReference type="SAM" id="MobiDB-lite"/>
    </source>
</evidence>
<feature type="compositionally biased region" description="Acidic residues" evidence="1">
    <location>
        <begin position="271"/>
        <end position="283"/>
    </location>
</feature>
<evidence type="ECO:0000313" key="2">
    <source>
        <dbReference type="EMBL" id="THU77526.1"/>
    </source>
</evidence>
<organism evidence="2 3">
    <name type="scientific">Dendrothele bispora (strain CBS 962.96)</name>
    <dbReference type="NCBI Taxonomy" id="1314807"/>
    <lineage>
        <taxon>Eukaryota</taxon>
        <taxon>Fungi</taxon>
        <taxon>Dikarya</taxon>
        <taxon>Basidiomycota</taxon>
        <taxon>Agaricomycotina</taxon>
        <taxon>Agaricomycetes</taxon>
        <taxon>Agaricomycetidae</taxon>
        <taxon>Agaricales</taxon>
        <taxon>Agaricales incertae sedis</taxon>
        <taxon>Dendrothele</taxon>
    </lineage>
</organism>
<dbReference type="OrthoDB" id="3014170at2759"/>
<reference evidence="2 3" key="1">
    <citation type="journal article" date="2019" name="Nat. Ecol. Evol.">
        <title>Megaphylogeny resolves global patterns of mushroom evolution.</title>
        <authorList>
            <person name="Varga T."/>
            <person name="Krizsan K."/>
            <person name="Foldi C."/>
            <person name="Dima B."/>
            <person name="Sanchez-Garcia M."/>
            <person name="Sanchez-Ramirez S."/>
            <person name="Szollosi G.J."/>
            <person name="Szarkandi J.G."/>
            <person name="Papp V."/>
            <person name="Albert L."/>
            <person name="Andreopoulos W."/>
            <person name="Angelini C."/>
            <person name="Antonin V."/>
            <person name="Barry K.W."/>
            <person name="Bougher N.L."/>
            <person name="Buchanan P."/>
            <person name="Buyck B."/>
            <person name="Bense V."/>
            <person name="Catcheside P."/>
            <person name="Chovatia M."/>
            <person name="Cooper J."/>
            <person name="Damon W."/>
            <person name="Desjardin D."/>
            <person name="Finy P."/>
            <person name="Geml J."/>
            <person name="Haridas S."/>
            <person name="Hughes K."/>
            <person name="Justo A."/>
            <person name="Karasinski D."/>
            <person name="Kautmanova I."/>
            <person name="Kiss B."/>
            <person name="Kocsube S."/>
            <person name="Kotiranta H."/>
            <person name="LaButti K.M."/>
            <person name="Lechner B.E."/>
            <person name="Liimatainen K."/>
            <person name="Lipzen A."/>
            <person name="Lukacs Z."/>
            <person name="Mihaltcheva S."/>
            <person name="Morgado L.N."/>
            <person name="Niskanen T."/>
            <person name="Noordeloos M.E."/>
            <person name="Ohm R.A."/>
            <person name="Ortiz-Santana B."/>
            <person name="Ovrebo C."/>
            <person name="Racz N."/>
            <person name="Riley R."/>
            <person name="Savchenko A."/>
            <person name="Shiryaev A."/>
            <person name="Soop K."/>
            <person name="Spirin V."/>
            <person name="Szebenyi C."/>
            <person name="Tomsovsky M."/>
            <person name="Tulloss R.E."/>
            <person name="Uehling J."/>
            <person name="Grigoriev I.V."/>
            <person name="Vagvolgyi C."/>
            <person name="Papp T."/>
            <person name="Martin F.M."/>
            <person name="Miettinen O."/>
            <person name="Hibbett D.S."/>
            <person name="Nagy L.G."/>
        </authorList>
    </citation>
    <scope>NUCLEOTIDE SEQUENCE [LARGE SCALE GENOMIC DNA]</scope>
    <source>
        <strain evidence="2 3">CBS 962.96</strain>
    </source>
</reference>
<feature type="compositionally biased region" description="Basic and acidic residues" evidence="1">
    <location>
        <begin position="231"/>
        <end position="246"/>
    </location>
</feature>
<dbReference type="AlphaFoldDB" id="A0A4S8KPA6"/>
<dbReference type="Proteomes" id="UP000297245">
    <property type="component" value="Unassembled WGS sequence"/>
</dbReference>